<dbReference type="SUPFAM" id="SSF57701">
    <property type="entry name" value="Zn2/Cys6 DNA-binding domain"/>
    <property type="match status" value="1"/>
</dbReference>
<keyword evidence="6" id="KW-0804">Transcription</keyword>
<dbReference type="InterPro" id="IPR001138">
    <property type="entry name" value="Zn2Cys6_DnaBD"/>
</dbReference>
<dbReference type="Pfam" id="PF00172">
    <property type="entry name" value="Zn_clus"/>
    <property type="match status" value="1"/>
</dbReference>
<dbReference type="InterPro" id="IPR036864">
    <property type="entry name" value="Zn2-C6_fun-type_DNA-bd_sf"/>
</dbReference>
<dbReference type="InterPro" id="IPR007219">
    <property type="entry name" value="XnlR_reg_dom"/>
</dbReference>
<dbReference type="PANTHER" id="PTHR47782">
    <property type="entry name" value="ZN(II)2CYS6 TRANSCRIPTION FACTOR (EUROFUNG)-RELATED"/>
    <property type="match status" value="1"/>
</dbReference>
<evidence type="ECO:0000313" key="11">
    <source>
        <dbReference type="Proteomes" id="UP000799291"/>
    </source>
</evidence>
<dbReference type="EMBL" id="MU005588">
    <property type="protein sequence ID" value="KAF2682268.1"/>
    <property type="molecule type" value="Genomic_DNA"/>
</dbReference>
<evidence type="ECO:0000256" key="3">
    <source>
        <dbReference type="ARBA" id="ARBA00022833"/>
    </source>
</evidence>
<dbReference type="Pfam" id="PF04082">
    <property type="entry name" value="Fungal_trans"/>
    <property type="match status" value="1"/>
</dbReference>
<dbReference type="GO" id="GO:0045944">
    <property type="term" value="P:positive regulation of transcription by RNA polymerase II"/>
    <property type="evidence" value="ECO:0007669"/>
    <property type="project" value="TreeGrafter"/>
</dbReference>
<dbReference type="PANTHER" id="PTHR47782:SF8">
    <property type="entry name" value="ZN(II)2CYS6 TRANSCRIPTION FACTOR (EUROFUNG)"/>
    <property type="match status" value="1"/>
</dbReference>
<dbReference type="GO" id="GO:0006351">
    <property type="term" value="P:DNA-templated transcription"/>
    <property type="evidence" value="ECO:0007669"/>
    <property type="project" value="InterPro"/>
</dbReference>
<dbReference type="CDD" id="cd00067">
    <property type="entry name" value="GAL4"/>
    <property type="match status" value="1"/>
</dbReference>
<evidence type="ECO:0000256" key="6">
    <source>
        <dbReference type="ARBA" id="ARBA00023163"/>
    </source>
</evidence>
<feature type="domain" description="Zn(2)-C6 fungal-type" evidence="9">
    <location>
        <begin position="29"/>
        <end position="59"/>
    </location>
</feature>
<gene>
    <name evidence="10" type="ORF">K458DRAFT_406008</name>
</gene>
<dbReference type="CDD" id="cd12148">
    <property type="entry name" value="fungal_TF_MHR"/>
    <property type="match status" value="1"/>
</dbReference>
<accession>A0A6G1IVY0</accession>
<dbReference type="PROSITE" id="PS50048">
    <property type="entry name" value="ZN2_CY6_FUNGAL_2"/>
    <property type="match status" value="1"/>
</dbReference>
<evidence type="ECO:0000259" key="9">
    <source>
        <dbReference type="PROSITE" id="PS50048"/>
    </source>
</evidence>
<sequence>MDATSQSNGSVVQSKEEPATGRIAHTLTACCRCRTRKTRCDPGLPRCGPCERTNSHCEYFDPTKGRKIPRNYVVHLQHKVRNLEKQLQDLEKDDGEPDAEDVMRGAAAVRVQDTDESKFLGPSSGITITRLVMQLAKQFTESKSISEIVPDARAKHIKATFDQEDARPTSKVYPLISDVAAEELPNRGLANLLVETFYCKVHAMYPMFHEPTFLQDVEDVYNGSKDPYQNYCLRMVIAISLQRMDTQYAGLADSYYLAALKYFEGAIKPMNLKTLQCFALVAGYSLLTPTRTAVYYIIGLGVRLCQALGLHEEKTITMGPGGRPADLLEVDMRRRLFWSILTMEYGLSHSLGRPSHFATRRDHIDVGWCELVDDAYITKEGIRGDAVPSLKKWIAIHFFKMRLLQLEIRRKLYQKKRSEPKNDQDPWFAQMQEKIEAWRDMSPDMDAGSGLNKVWFVGRYNTMVCFLYRPCPQIPRPSAHAAVLCYDACEYNIHMTRRQIATNSVDMTWIFTQAIFMVVNVMLWTLSYSEVRRNHSREEVERHLKVALESIELASERWPGVASALELYQNLIGACMKIYDKDGDIPISAGSPSDSASVVSSSIVEGINRSRTTSPATASTASVSTPSENTQPPFGYLPSAQSQPMFNFNAPPPNMHSSSPSAPVSSQTSPQQYPPQPYMDTSPKSSIDNSIPAFNYPPTSQYTPLPTTFAELPQWNPTFSMPHQDSFGMSPGTQPLTSPIYNENYAANQGFPMTDYLYPQWSQESRGTGLNHEQQMQLMQDFEANETGHLKEIIQQSHQLFRPHAQYA</sequence>
<evidence type="ECO:0000256" key="5">
    <source>
        <dbReference type="ARBA" id="ARBA00023125"/>
    </source>
</evidence>
<dbReference type="GO" id="GO:0000981">
    <property type="term" value="F:DNA-binding transcription factor activity, RNA polymerase II-specific"/>
    <property type="evidence" value="ECO:0007669"/>
    <property type="project" value="InterPro"/>
</dbReference>
<feature type="region of interest" description="Disordered" evidence="8">
    <location>
        <begin position="608"/>
        <end position="683"/>
    </location>
</feature>
<dbReference type="GO" id="GO:0005634">
    <property type="term" value="C:nucleus"/>
    <property type="evidence" value="ECO:0007669"/>
    <property type="project" value="UniProtKB-SubCell"/>
</dbReference>
<protein>
    <recommendedName>
        <fullName evidence="9">Zn(2)-C6 fungal-type domain-containing protein</fullName>
    </recommendedName>
</protein>
<evidence type="ECO:0000256" key="2">
    <source>
        <dbReference type="ARBA" id="ARBA00022723"/>
    </source>
</evidence>
<name>A0A6G1IVY0_9PLEO</name>
<keyword evidence="4" id="KW-0805">Transcription regulation</keyword>
<dbReference type="CDD" id="cd14723">
    <property type="entry name" value="ZIP_Ppr1"/>
    <property type="match status" value="1"/>
</dbReference>
<dbReference type="SMART" id="SM00906">
    <property type="entry name" value="Fungal_trans"/>
    <property type="match status" value="1"/>
</dbReference>
<reference evidence="10" key="1">
    <citation type="journal article" date="2020" name="Stud. Mycol.">
        <title>101 Dothideomycetes genomes: a test case for predicting lifestyles and emergence of pathogens.</title>
        <authorList>
            <person name="Haridas S."/>
            <person name="Albert R."/>
            <person name="Binder M."/>
            <person name="Bloem J."/>
            <person name="Labutti K."/>
            <person name="Salamov A."/>
            <person name="Andreopoulos B."/>
            <person name="Baker S."/>
            <person name="Barry K."/>
            <person name="Bills G."/>
            <person name="Bluhm B."/>
            <person name="Cannon C."/>
            <person name="Castanera R."/>
            <person name="Culley D."/>
            <person name="Daum C."/>
            <person name="Ezra D."/>
            <person name="Gonzalez J."/>
            <person name="Henrissat B."/>
            <person name="Kuo A."/>
            <person name="Liang C."/>
            <person name="Lipzen A."/>
            <person name="Lutzoni F."/>
            <person name="Magnuson J."/>
            <person name="Mondo S."/>
            <person name="Nolan M."/>
            <person name="Ohm R."/>
            <person name="Pangilinan J."/>
            <person name="Park H.-J."/>
            <person name="Ramirez L."/>
            <person name="Alfaro M."/>
            <person name="Sun H."/>
            <person name="Tritt A."/>
            <person name="Yoshinaga Y."/>
            <person name="Zwiers L.-H."/>
            <person name="Turgeon B."/>
            <person name="Goodwin S."/>
            <person name="Spatafora J."/>
            <person name="Crous P."/>
            <person name="Grigoriev I."/>
        </authorList>
    </citation>
    <scope>NUCLEOTIDE SEQUENCE</scope>
    <source>
        <strain evidence="10">CBS 122367</strain>
    </source>
</reference>
<evidence type="ECO:0000256" key="1">
    <source>
        <dbReference type="ARBA" id="ARBA00004123"/>
    </source>
</evidence>
<dbReference type="AlphaFoldDB" id="A0A6G1IVY0"/>
<comment type="subcellular location">
    <subcellularLocation>
        <location evidence="1">Nucleus</location>
    </subcellularLocation>
</comment>
<proteinExistence type="predicted"/>
<dbReference type="SMART" id="SM00066">
    <property type="entry name" value="GAL4"/>
    <property type="match status" value="1"/>
</dbReference>
<dbReference type="GO" id="GO:0008270">
    <property type="term" value="F:zinc ion binding"/>
    <property type="evidence" value="ECO:0007669"/>
    <property type="project" value="InterPro"/>
</dbReference>
<dbReference type="OrthoDB" id="5416384at2759"/>
<dbReference type="Gene3D" id="4.10.240.10">
    <property type="entry name" value="Zn(2)-C6 fungal-type DNA-binding domain"/>
    <property type="match status" value="1"/>
</dbReference>
<organism evidence="10 11">
    <name type="scientific">Lentithecium fluviatile CBS 122367</name>
    <dbReference type="NCBI Taxonomy" id="1168545"/>
    <lineage>
        <taxon>Eukaryota</taxon>
        <taxon>Fungi</taxon>
        <taxon>Dikarya</taxon>
        <taxon>Ascomycota</taxon>
        <taxon>Pezizomycotina</taxon>
        <taxon>Dothideomycetes</taxon>
        <taxon>Pleosporomycetidae</taxon>
        <taxon>Pleosporales</taxon>
        <taxon>Massarineae</taxon>
        <taxon>Lentitheciaceae</taxon>
        <taxon>Lentithecium</taxon>
    </lineage>
</organism>
<dbReference type="Proteomes" id="UP000799291">
    <property type="component" value="Unassembled WGS sequence"/>
</dbReference>
<keyword evidence="3" id="KW-0862">Zinc</keyword>
<feature type="compositionally biased region" description="Low complexity" evidence="8">
    <location>
        <begin position="609"/>
        <end position="627"/>
    </location>
</feature>
<evidence type="ECO:0000256" key="4">
    <source>
        <dbReference type="ARBA" id="ARBA00023015"/>
    </source>
</evidence>
<feature type="compositionally biased region" description="Low complexity" evidence="8">
    <location>
        <begin position="644"/>
        <end position="671"/>
    </location>
</feature>
<dbReference type="PROSITE" id="PS00463">
    <property type="entry name" value="ZN2_CY6_FUNGAL_1"/>
    <property type="match status" value="1"/>
</dbReference>
<keyword evidence="2" id="KW-0479">Metal-binding</keyword>
<evidence type="ECO:0000313" key="10">
    <source>
        <dbReference type="EMBL" id="KAF2682268.1"/>
    </source>
</evidence>
<keyword evidence="5" id="KW-0238">DNA-binding</keyword>
<evidence type="ECO:0000256" key="8">
    <source>
        <dbReference type="SAM" id="MobiDB-lite"/>
    </source>
</evidence>
<keyword evidence="7" id="KW-0539">Nucleus</keyword>
<dbReference type="InterPro" id="IPR052202">
    <property type="entry name" value="Yeast_MetPath_Reg"/>
</dbReference>
<dbReference type="GO" id="GO:0043565">
    <property type="term" value="F:sequence-specific DNA binding"/>
    <property type="evidence" value="ECO:0007669"/>
    <property type="project" value="TreeGrafter"/>
</dbReference>
<keyword evidence="11" id="KW-1185">Reference proteome</keyword>
<evidence type="ECO:0000256" key="7">
    <source>
        <dbReference type="ARBA" id="ARBA00023242"/>
    </source>
</evidence>